<dbReference type="RefSeq" id="XP_016757750.1">
    <property type="nucleotide sequence ID" value="XM_016906905.1"/>
</dbReference>
<evidence type="ECO:0000256" key="1">
    <source>
        <dbReference type="SAM" id="MobiDB-lite"/>
    </source>
</evidence>
<keyword evidence="3" id="KW-1185">Reference proteome</keyword>
<dbReference type="GeneID" id="27904042"/>
<dbReference type="Proteomes" id="UP000016931">
    <property type="component" value="Unassembled WGS sequence"/>
</dbReference>
<sequence>MTEDASTPPSMADRERRRGSLARRALQSVRAVMNRRSSGIRSPTASSSAEVRNVAAVRIVEPTSSASVGAERNDIPGSVIEDVGPIRAVEAPVVSLAAMRNTIEVDNSDDDETVEPLLPMRMGRSGLSTEKARELFAQHGFHYELRGFQPHQEPPNKIRRVEKPIRLRVHYTCHECQRKFGVEKTCLQCGHQRCRVCARDPPRRVKELSDRSRKSMQADEAAKATAAAVASTETCAKVPAIEPAVPAPESAPEMLTGPLLLDESSEYTTEPLPKDFEFTMYARPRTGIQTMWRADSRPRVHKQSHSASLTSSEDDVPMVRTVKRVYRKPRQRVRYTCENCSTLFIEGVRCYQCGHERCQHCHREPPKRTPPQHDPEVMRSLAARIASYNYGQSSGVTASG</sequence>
<protein>
    <submittedName>
        <fullName evidence="2">Uncharacterized protein</fullName>
    </submittedName>
</protein>
<feature type="region of interest" description="Disordered" evidence="1">
    <location>
        <begin position="1"/>
        <end position="26"/>
    </location>
</feature>
<evidence type="ECO:0000313" key="2">
    <source>
        <dbReference type="EMBL" id="EMF09629.1"/>
    </source>
</evidence>
<dbReference type="EMBL" id="KB456269">
    <property type="protein sequence ID" value="EMF09629.1"/>
    <property type="molecule type" value="Genomic_DNA"/>
</dbReference>
<accession>N1QI39</accession>
<evidence type="ECO:0000313" key="3">
    <source>
        <dbReference type="Proteomes" id="UP000016931"/>
    </source>
</evidence>
<dbReference type="AlphaFoldDB" id="N1QI39"/>
<proteinExistence type="predicted"/>
<gene>
    <name evidence="2" type="ORF">SEPMUDRAFT_151581</name>
</gene>
<name>N1QI39_SPHMS</name>
<dbReference type="OrthoDB" id="5370011at2759"/>
<organism evidence="2 3">
    <name type="scientific">Sphaerulina musiva (strain SO2202)</name>
    <name type="common">Poplar stem canker fungus</name>
    <name type="synonym">Septoria musiva</name>
    <dbReference type="NCBI Taxonomy" id="692275"/>
    <lineage>
        <taxon>Eukaryota</taxon>
        <taxon>Fungi</taxon>
        <taxon>Dikarya</taxon>
        <taxon>Ascomycota</taxon>
        <taxon>Pezizomycotina</taxon>
        <taxon>Dothideomycetes</taxon>
        <taxon>Dothideomycetidae</taxon>
        <taxon>Mycosphaerellales</taxon>
        <taxon>Mycosphaerellaceae</taxon>
        <taxon>Sphaerulina</taxon>
    </lineage>
</organism>
<dbReference type="eggNOG" id="ENOG502S621">
    <property type="taxonomic scope" value="Eukaryota"/>
</dbReference>
<feature type="region of interest" description="Disordered" evidence="1">
    <location>
        <begin position="295"/>
        <end position="314"/>
    </location>
</feature>
<dbReference type="HOGENOM" id="CLU_047721_1_0_1"/>
<reference evidence="2 3" key="1">
    <citation type="journal article" date="2012" name="PLoS Pathog.">
        <title>Diverse lifestyles and strategies of plant pathogenesis encoded in the genomes of eighteen Dothideomycetes fungi.</title>
        <authorList>
            <person name="Ohm R.A."/>
            <person name="Feau N."/>
            <person name="Henrissat B."/>
            <person name="Schoch C.L."/>
            <person name="Horwitz B.A."/>
            <person name="Barry K.W."/>
            <person name="Condon B.J."/>
            <person name="Copeland A.C."/>
            <person name="Dhillon B."/>
            <person name="Glaser F."/>
            <person name="Hesse C.N."/>
            <person name="Kosti I."/>
            <person name="LaButti K."/>
            <person name="Lindquist E.A."/>
            <person name="Lucas S."/>
            <person name="Salamov A.A."/>
            <person name="Bradshaw R.E."/>
            <person name="Ciuffetti L."/>
            <person name="Hamelin R.C."/>
            <person name="Kema G.H.J."/>
            <person name="Lawrence C."/>
            <person name="Scott J.A."/>
            <person name="Spatafora J.W."/>
            <person name="Turgeon B.G."/>
            <person name="de Wit P.J.G.M."/>
            <person name="Zhong S."/>
            <person name="Goodwin S.B."/>
            <person name="Grigoriev I.V."/>
        </authorList>
    </citation>
    <scope>NUCLEOTIDE SEQUENCE [LARGE SCALE GENOMIC DNA]</scope>
    <source>
        <strain evidence="2 3">SO2202</strain>
    </source>
</reference>
<dbReference type="OMA" id="RVHRTCH"/>